<reference evidence="7" key="1">
    <citation type="submission" date="2022-07" db="EMBL/GenBank/DDBJ databases">
        <title>Genome Sequence of Leucocoprinus birnbaumii.</title>
        <authorList>
            <person name="Buettner E."/>
        </authorList>
    </citation>
    <scope>NUCLEOTIDE SEQUENCE</scope>
    <source>
        <strain evidence="7">VT141</strain>
    </source>
</reference>
<feature type="compositionally biased region" description="Basic and acidic residues" evidence="6">
    <location>
        <begin position="443"/>
        <end position="453"/>
    </location>
</feature>
<proteinExistence type="predicted"/>
<feature type="compositionally biased region" description="Basic residues" evidence="6">
    <location>
        <begin position="260"/>
        <end position="276"/>
    </location>
</feature>
<organism evidence="7 8">
    <name type="scientific">Leucocoprinus birnbaumii</name>
    <dbReference type="NCBI Taxonomy" id="56174"/>
    <lineage>
        <taxon>Eukaryota</taxon>
        <taxon>Fungi</taxon>
        <taxon>Dikarya</taxon>
        <taxon>Basidiomycota</taxon>
        <taxon>Agaricomycotina</taxon>
        <taxon>Agaricomycetes</taxon>
        <taxon>Agaricomycetidae</taxon>
        <taxon>Agaricales</taxon>
        <taxon>Agaricineae</taxon>
        <taxon>Agaricaceae</taxon>
        <taxon>Leucocoprinus</taxon>
    </lineage>
</organism>
<evidence type="ECO:0000256" key="2">
    <source>
        <dbReference type="ARBA" id="ARBA00022553"/>
    </source>
</evidence>
<evidence type="ECO:0000256" key="6">
    <source>
        <dbReference type="SAM" id="MobiDB-lite"/>
    </source>
</evidence>
<feature type="region of interest" description="Disordered" evidence="6">
    <location>
        <begin position="250"/>
        <end position="336"/>
    </location>
</feature>
<feature type="compositionally biased region" description="Polar residues" evidence="6">
    <location>
        <begin position="319"/>
        <end position="330"/>
    </location>
</feature>
<feature type="region of interest" description="Disordered" evidence="6">
    <location>
        <begin position="433"/>
        <end position="453"/>
    </location>
</feature>
<evidence type="ECO:0000256" key="4">
    <source>
        <dbReference type="ARBA" id="ARBA00023043"/>
    </source>
</evidence>
<feature type="compositionally biased region" description="Basic and acidic residues" evidence="6">
    <location>
        <begin position="294"/>
        <end position="307"/>
    </location>
</feature>
<accession>A0AAD5VUK7</accession>
<dbReference type="Pfam" id="PF10306">
    <property type="entry name" value="FLILHELTA"/>
    <property type="match status" value="1"/>
</dbReference>
<dbReference type="Proteomes" id="UP001213000">
    <property type="component" value="Unassembled WGS sequence"/>
</dbReference>
<evidence type="ECO:0000256" key="3">
    <source>
        <dbReference type="ARBA" id="ARBA00022737"/>
    </source>
</evidence>
<dbReference type="InterPro" id="IPR038753">
    <property type="entry name" value="NFKBIL1"/>
</dbReference>
<evidence type="ECO:0000313" key="7">
    <source>
        <dbReference type="EMBL" id="KAJ3570294.1"/>
    </source>
</evidence>
<sequence>MPTSPSPQTLPNGRFATYTNALKALSKRTGTPLPSLVVSFGLLHELTAIVPLVGVFYASRSLGVGEGIVRTVIMDTETSSGGEEGIEGAVKWGKVKVRGWVEEGDRWAERVGRRYGFFGYEKRRPGEPVAVSEGEGESASGVQRHRIAGDVANAVVAYGVTKVSFVYMLVVRVLIDEIVVGSDTCEDWSVDVFRSCVCEGRPGTCEEGTCWSVQKGSAMSDVFMYLLVGPFTQRNQRCIANSIMPKLHFKRTPEEEEAHRIRKQEKKEPRRRKRGHYSHDNTESEASASKRRRTAEDPLEPQRKWASSDEEEEQYGPQPASSTSQFNPTSRGHKPDQVELKAELDEMRFREKMFDAFADDERLDSLEARLNDYAHVPDRWRTGTSSSSKARVNVFEDDEWLKMDPQAMDEEEYAEWIRMGMYRKTHADEYAEQQRQKAARAARRAEEKKKREETARLAKAAEEERKAKKLVRDARRWAYARDAYHEKWKILLDSNNSDTPDAEAGFVDIPWPVLEAHKERSKHRSGESVAVTVEDLTVEAISAFLLPGGRPEGDRSKKEVLRETFLRFHPDKFEGRFLRTVRVGEQEVVREGIGRVVRALNTLMAE</sequence>
<dbReference type="EMBL" id="JANIEX010000245">
    <property type="protein sequence ID" value="KAJ3570294.1"/>
    <property type="molecule type" value="Genomic_DNA"/>
</dbReference>
<comment type="caution">
    <text evidence="7">The sequence shown here is derived from an EMBL/GenBank/DDBJ whole genome shotgun (WGS) entry which is preliminary data.</text>
</comment>
<gene>
    <name evidence="7" type="ORF">NP233_g4500</name>
</gene>
<keyword evidence="8" id="KW-1185">Reference proteome</keyword>
<dbReference type="GO" id="GO:0043124">
    <property type="term" value="P:negative regulation of canonical NF-kappaB signal transduction"/>
    <property type="evidence" value="ECO:0007669"/>
    <property type="project" value="InterPro"/>
</dbReference>
<keyword evidence="3" id="KW-0677">Repeat</keyword>
<keyword evidence="5" id="KW-0539">Nucleus</keyword>
<name>A0AAD5VUK7_9AGAR</name>
<evidence type="ECO:0000256" key="1">
    <source>
        <dbReference type="ARBA" id="ARBA00004123"/>
    </source>
</evidence>
<dbReference type="AlphaFoldDB" id="A0AAD5VUK7"/>
<keyword evidence="4" id="KW-0040">ANK repeat</keyword>
<evidence type="ECO:0000256" key="5">
    <source>
        <dbReference type="ARBA" id="ARBA00023242"/>
    </source>
</evidence>
<evidence type="ECO:0008006" key="9">
    <source>
        <dbReference type="Google" id="ProtNLM"/>
    </source>
</evidence>
<evidence type="ECO:0000313" key="8">
    <source>
        <dbReference type="Proteomes" id="UP001213000"/>
    </source>
</evidence>
<keyword evidence="2" id="KW-0597">Phosphoprotein</keyword>
<protein>
    <recommendedName>
        <fullName evidence="9">NF-kappa-B inhibitor-like protein 1</fullName>
    </recommendedName>
</protein>
<dbReference type="PANTHER" id="PTHR15263:SF1">
    <property type="entry name" value="NF-KAPPA-B INHIBITOR-LIKE PROTEIN 1"/>
    <property type="match status" value="1"/>
</dbReference>
<comment type="subcellular location">
    <subcellularLocation>
        <location evidence="1">Nucleus</location>
    </subcellularLocation>
</comment>
<dbReference type="PANTHER" id="PTHR15263">
    <property type="entry name" value="I-KAPPA-B-LIKE PROTEIN IKBL"/>
    <property type="match status" value="1"/>
</dbReference>
<dbReference type="InterPro" id="IPR018811">
    <property type="entry name" value="MRX11"/>
</dbReference>
<dbReference type="GO" id="GO:0005634">
    <property type="term" value="C:nucleus"/>
    <property type="evidence" value="ECO:0007669"/>
    <property type="project" value="UniProtKB-SubCell"/>
</dbReference>